<protein>
    <submittedName>
        <fullName evidence="1">Uncharacterized protein</fullName>
    </submittedName>
</protein>
<proteinExistence type="predicted"/>
<organism evidence="1">
    <name type="scientific">uncultured Caudovirales phage</name>
    <dbReference type="NCBI Taxonomy" id="2100421"/>
    <lineage>
        <taxon>Viruses</taxon>
        <taxon>Duplodnaviria</taxon>
        <taxon>Heunggongvirae</taxon>
        <taxon>Uroviricota</taxon>
        <taxon>Caudoviricetes</taxon>
        <taxon>Peduoviridae</taxon>
        <taxon>Maltschvirus</taxon>
        <taxon>Maltschvirus maltsch</taxon>
    </lineage>
</organism>
<gene>
    <name evidence="1" type="ORF">UFOVP1106_5</name>
</gene>
<evidence type="ECO:0000313" key="1">
    <source>
        <dbReference type="EMBL" id="CAB4183559.1"/>
    </source>
</evidence>
<reference evidence="1" key="1">
    <citation type="submission" date="2020-05" db="EMBL/GenBank/DDBJ databases">
        <authorList>
            <person name="Chiriac C."/>
            <person name="Salcher M."/>
            <person name="Ghai R."/>
            <person name="Kavagutti S V."/>
        </authorList>
    </citation>
    <scope>NUCLEOTIDE SEQUENCE</scope>
</reference>
<dbReference type="EMBL" id="LR797049">
    <property type="protein sequence ID" value="CAB4183559.1"/>
    <property type="molecule type" value="Genomic_DNA"/>
</dbReference>
<name>A0A6J5QGC2_9CAUD</name>
<accession>A0A6J5QGC2</accession>
<sequence>MNILKKPFKWVAAHRDITFTFGYVFPDALVTPSIDGTNYAVLSFTSDGIIHQAAGEYVYITAGIYKGLHKIRTVYASYQYQIETEFTVIQVEGSVNLSPLPATFEIYAGYQSGALASVLPYTKVAEFKPENNAQGLLVVNISGYVNKLFDVINSNDTTLVGAIYVYHNLFTHIDLLADGAIISDHYVLNASIPSEELNANYVDTGTDLNSGNLGNHYLSCGVSHRIGITNEYVRLIQSYDDGNEVNIDPDFSPLDFNSSDFATVH</sequence>